<evidence type="ECO:0000313" key="2">
    <source>
        <dbReference type="EMBL" id="KXG20515.1"/>
    </source>
</evidence>
<dbReference type="Proteomes" id="UP000000768">
    <property type="component" value="Chromosome 10"/>
</dbReference>
<feature type="region of interest" description="Disordered" evidence="1">
    <location>
        <begin position="112"/>
        <end position="146"/>
    </location>
</feature>
<evidence type="ECO:0000313" key="3">
    <source>
        <dbReference type="Proteomes" id="UP000000768"/>
    </source>
</evidence>
<dbReference type="Gramene" id="KXG20515">
    <property type="protein sequence ID" value="KXG20515"/>
    <property type="gene ID" value="SORBI_3010G214300"/>
</dbReference>
<organism evidence="2 3">
    <name type="scientific">Sorghum bicolor</name>
    <name type="common">Sorghum</name>
    <name type="synonym">Sorghum vulgare</name>
    <dbReference type="NCBI Taxonomy" id="4558"/>
    <lineage>
        <taxon>Eukaryota</taxon>
        <taxon>Viridiplantae</taxon>
        <taxon>Streptophyta</taxon>
        <taxon>Embryophyta</taxon>
        <taxon>Tracheophyta</taxon>
        <taxon>Spermatophyta</taxon>
        <taxon>Magnoliopsida</taxon>
        <taxon>Liliopsida</taxon>
        <taxon>Poales</taxon>
        <taxon>Poaceae</taxon>
        <taxon>PACMAD clade</taxon>
        <taxon>Panicoideae</taxon>
        <taxon>Andropogonodae</taxon>
        <taxon>Andropogoneae</taxon>
        <taxon>Sorghinae</taxon>
        <taxon>Sorghum</taxon>
    </lineage>
</organism>
<accession>A0A194YKL2</accession>
<feature type="region of interest" description="Disordered" evidence="1">
    <location>
        <begin position="73"/>
        <end position="97"/>
    </location>
</feature>
<reference evidence="3" key="2">
    <citation type="journal article" date="2018" name="Plant J.">
        <title>The Sorghum bicolor reference genome: improved assembly, gene annotations, a transcriptome atlas, and signatures of genome organization.</title>
        <authorList>
            <person name="McCormick R.F."/>
            <person name="Truong S.K."/>
            <person name="Sreedasyam A."/>
            <person name="Jenkins J."/>
            <person name="Shu S."/>
            <person name="Sims D."/>
            <person name="Kennedy M."/>
            <person name="Amirebrahimi M."/>
            <person name="Weers B.D."/>
            <person name="McKinley B."/>
            <person name="Mattison A."/>
            <person name="Morishige D.T."/>
            <person name="Grimwood J."/>
            <person name="Schmutz J."/>
            <person name="Mullet J.E."/>
        </authorList>
    </citation>
    <scope>NUCLEOTIDE SEQUENCE [LARGE SCALE GENOMIC DNA]</scope>
    <source>
        <strain evidence="3">cv. BTx623</strain>
    </source>
</reference>
<dbReference type="AlphaFoldDB" id="A0A194YKL2"/>
<name>A0A194YKL2_SORBI</name>
<protein>
    <submittedName>
        <fullName evidence="2">Uncharacterized protein</fullName>
    </submittedName>
</protein>
<evidence type="ECO:0000256" key="1">
    <source>
        <dbReference type="SAM" id="MobiDB-lite"/>
    </source>
</evidence>
<dbReference type="EMBL" id="CM000769">
    <property type="protein sequence ID" value="KXG20515.1"/>
    <property type="molecule type" value="Genomic_DNA"/>
</dbReference>
<gene>
    <name evidence="2" type="ORF">SORBI_3010G214300</name>
</gene>
<proteinExistence type="predicted"/>
<keyword evidence="3" id="KW-1185">Reference proteome</keyword>
<dbReference type="InParanoid" id="A0A194YKL2"/>
<sequence length="146" mass="14723">MCAESLVLRIGRAGGDGRRGMRAARGAGGIVCLVFTGRDTAIRARERAATRAETVPRSGRQSSALRGVLAHAAPADGASARRVGGGGSAGGGDDEAPAVLVGAVAPSEVRPGRTKICTGRRCSSSSAFSRRSSRVRRPGGVPLSQG</sequence>
<feature type="compositionally biased region" description="Low complexity" evidence="1">
    <location>
        <begin position="120"/>
        <end position="130"/>
    </location>
</feature>
<reference evidence="2 3" key="1">
    <citation type="journal article" date="2009" name="Nature">
        <title>The Sorghum bicolor genome and the diversification of grasses.</title>
        <authorList>
            <person name="Paterson A.H."/>
            <person name="Bowers J.E."/>
            <person name="Bruggmann R."/>
            <person name="Dubchak I."/>
            <person name="Grimwood J."/>
            <person name="Gundlach H."/>
            <person name="Haberer G."/>
            <person name="Hellsten U."/>
            <person name="Mitros T."/>
            <person name="Poliakov A."/>
            <person name="Schmutz J."/>
            <person name="Spannagl M."/>
            <person name="Tang H."/>
            <person name="Wang X."/>
            <person name="Wicker T."/>
            <person name="Bharti A.K."/>
            <person name="Chapman J."/>
            <person name="Feltus F.A."/>
            <person name="Gowik U."/>
            <person name="Grigoriev I.V."/>
            <person name="Lyons E."/>
            <person name="Maher C.A."/>
            <person name="Martis M."/>
            <person name="Narechania A."/>
            <person name="Otillar R.P."/>
            <person name="Penning B.W."/>
            <person name="Salamov A.A."/>
            <person name="Wang Y."/>
            <person name="Zhang L."/>
            <person name="Carpita N.C."/>
            <person name="Freeling M."/>
            <person name="Gingle A.R."/>
            <person name="Hash C.T."/>
            <person name="Keller B."/>
            <person name="Klein P."/>
            <person name="Kresovich S."/>
            <person name="McCann M.C."/>
            <person name="Ming R."/>
            <person name="Peterson D.G."/>
            <person name="Mehboob-ur-Rahman"/>
            <person name="Ware D."/>
            <person name="Westhoff P."/>
            <person name="Mayer K.F."/>
            <person name="Messing J."/>
            <person name="Rokhsar D.S."/>
        </authorList>
    </citation>
    <scope>NUCLEOTIDE SEQUENCE [LARGE SCALE GENOMIC DNA]</scope>
    <source>
        <strain evidence="3">cv. BTx623</strain>
    </source>
</reference>